<evidence type="ECO:0000313" key="3">
    <source>
        <dbReference type="Proteomes" id="UP000199488"/>
    </source>
</evidence>
<dbReference type="AlphaFoldDB" id="A0A1H2X1J5"/>
<dbReference type="Gene3D" id="3.40.50.1820">
    <property type="entry name" value="alpha/beta hydrolase"/>
    <property type="match status" value="1"/>
</dbReference>
<reference evidence="2 3" key="1">
    <citation type="submission" date="2016-10" db="EMBL/GenBank/DDBJ databases">
        <authorList>
            <person name="de Groot N.N."/>
        </authorList>
    </citation>
    <scope>NUCLEOTIDE SEQUENCE [LARGE SCALE GENOMIC DNA]</scope>
    <source>
        <strain evidence="2 3">DSM 23126</strain>
    </source>
</reference>
<gene>
    <name evidence="2" type="ORF">SAMN05421781_2603</name>
</gene>
<dbReference type="OrthoDB" id="179999at2"/>
<dbReference type="RefSeq" id="WP_091615922.1">
    <property type="nucleotide sequence ID" value="NZ_FNNC01000006.1"/>
</dbReference>
<dbReference type="InterPro" id="IPR053145">
    <property type="entry name" value="AB_hydrolase_Est10"/>
</dbReference>
<dbReference type="SUPFAM" id="SSF53474">
    <property type="entry name" value="alpha/beta-Hydrolases"/>
    <property type="match status" value="1"/>
</dbReference>
<evidence type="ECO:0000313" key="2">
    <source>
        <dbReference type="EMBL" id="SDW86750.1"/>
    </source>
</evidence>
<dbReference type="PANTHER" id="PTHR43265">
    <property type="entry name" value="ESTERASE ESTD"/>
    <property type="match status" value="1"/>
</dbReference>
<dbReference type="InterPro" id="IPR029058">
    <property type="entry name" value="AB_hydrolase_fold"/>
</dbReference>
<name>A0A1H2X1J5_9BACI</name>
<dbReference type="Proteomes" id="UP000199488">
    <property type="component" value="Unassembled WGS sequence"/>
</dbReference>
<dbReference type="STRING" id="1122204.SAMN05421781_2603"/>
<dbReference type="Pfam" id="PF20434">
    <property type="entry name" value="BD-FAE"/>
    <property type="match status" value="1"/>
</dbReference>
<proteinExistence type="predicted"/>
<dbReference type="InterPro" id="IPR049492">
    <property type="entry name" value="BD-FAE-like_dom"/>
</dbReference>
<sequence length="267" mass="29664">MERIYYGEHSEQFGDLRLPEGEGPFPLAIVIHGGFWRTSFGLDIIQEVAEDLTREGIATWNIEYRRVGHAGGGWPGTFNDVGRAADYVRELAAVHPIDVRRVFTIGHSAGGQLALWLAARPSLPVSSELSHFADPLSVYGAVSLAGVLDMHLMHEIHDYRNKITNAQEPLDPVADLLGGTPDEFPERYTETSPFDLIPIDVTQILVHGALDVNVPVGISAQYHQAAKIGHRSIRYLELPDAEHFMLTDIQTDAWSLIKEEIHEMLSI</sequence>
<dbReference type="PANTHER" id="PTHR43265:SF1">
    <property type="entry name" value="ESTERASE ESTD"/>
    <property type="match status" value="1"/>
</dbReference>
<dbReference type="EMBL" id="FNNC01000006">
    <property type="protein sequence ID" value="SDW86750.1"/>
    <property type="molecule type" value="Genomic_DNA"/>
</dbReference>
<evidence type="ECO:0000259" key="1">
    <source>
        <dbReference type="Pfam" id="PF20434"/>
    </source>
</evidence>
<keyword evidence="3" id="KW-1185">Reference proteome</keyword>
<organism evidence="2 3">
    <name type="scientific">Marinococcus luteus</name>
    <dbReference type="NCBI Taxonomy" id="1122204"/>
    <lineage>
        <taxon>Bacteria</taxon>
        <taxon>Bacillati</taxon>
        <taxon>Bacillota</taxon>
        <taxon>Bacilli</taxon>
        <taxon>Bacillales</taxon>
        <taxon>Bacillaceae</taxon>
        <taxon>Marinococcus</taxon>
    </lineage>
</organism>
<feature type="domain" description="BD-FAE-like" evidence="1">
    <location>
        <begin position="16"/>
        <end position="224"/>
    </location>
</feature>
<protein>
    <submittedName>
        <fullName evidence="2">Acetyl esterase/lipase</fullName>
    </submittedName>
</protein>
<accession>A0A1H2X1J5</accession>
<dbReference type="GO" id="GO:0052689">
    <property type="term" value="F:carboxylic ester hydrolase activity"/>
    <property type="evidence" value="ECO:0007669"/>
    <property type="project" value="TreeGrafter"/>
</dbReference>